<dbReference type="AlphaFoldDB" id="A0A1C7LU99"/>
<feature type="compositionally biased region" description="Polar residues" evidence="1">
    <location>
        <begin position="154"/>
        <end position="163"/>
    </location>
</feature>
<evidence type="ECO:0000313" key="3">
    <source>
        <dbReference type="Proteomes" id="UP000092993"/>
    </source>
</evidence>
<organism evidence="2 3">
    <name type="scientific">Grifola frondosa</name>
    <name type="common">Maitake</name>
    <name type="synonym">Polyporus frondosus</name>
    <dbReference type="NCBI Taxonomy" id="5627"/>
    <lineage>
        <taxon>Eukaryota</taxon>
        <taxon>Fungi</taxon>
        <taxon>Dikarya</taxon>
        <taxon>Basidiomycota</taxon>
        <taxon>Agaricomycotina</taxon>
        <taxon>Agaricomycetes</taxon>
        <taxon>Polyporales</taxon>
        <taxon>Grifolaceae</taxon>
        <taxon>Grifola</taxon>
    </lineage>
</organism>
<accession>A0A1C7LU99</accession>
<dbReference type="Proteomes" id="UP000092993">
    <property type="component" value="Unassembled WGS sequence"/>
</dbReference>
<comment type="caution">
    <text evidence="2">The sequence shown here is derived from an EMBL/GenBank/DDBJ whole genome shotgun (WGS) entry which is preliminary data.</text>
</comment>
<feature type="region of interest" description="Disordered" evidence="1">
    <location>
        <begin position="49"/>
        <end position="165"/>
    </location>
</feature>
<dbReference type="EMBL" id="LUGG01000020">
    <property type="protein sequence ID" value="OBZ68395.1"/>
    <property type="molecule type" value="Genomic_DNA"/>
</dbReference>
<reference evidence="2 3" key="1">
    <citation type="submission" date="2016-03" db="EMBL/GenBank/DDBJ databases">
        <title>Whole genome sequencing of Grifola frondosa 9006-11.</title>
        <authorList>
            <person name="Min B."/>
            <person name="Park H."/>
            <person name="Kim J.-G."/>
            <person name="Cho H."/>
            <person name="Oh Y.-L."/>
            <person name="Kong W.-S."/>
            <person name="Choi I.-G."/>
        </authorList>
    </citation>
    <scope>NUCLEOTIDE SEQUENCE [LARGE SCALE GENOMIC DNA]</scope>
    <source>
        <strain evidence="2 3">9006-11</strain>
    </source>
</reference>
<evidence type="ECO:0000256" key="1">
    <source>
        <dbReference type="SAM" id="MobiDB-lite"/>
    </source>
</evidence>
<sequence>MEFVRLGLKLLVVCAATTTLATAGFLLSILSAIGQFLLPCSVPTGPPHVQPLLRPTCGDDPTRSHPSPESSPDASPEVRSPPQSPTALPRTISPEPMFHEERSRSLSPHARDRAVHIISRSRRPLSNGGKGLPASAPHPVPKPSRQSHEPRSLSEISQQSSPRVLSAPDLVSELSTSQLSELPAVALDEVPSRCRPQSPTRRLLYRVTSTRSNLKEHCPLRVHHTLPTPKRQKPIMRTDPYQAPYFFPTPLSPQADTYVHQVRNERAGVPDMVAFRQPRQDLLIGWSPPKETATLPPQPSAEIVPQVPQKAVQSRSSIRRSWHIPLPISRRRRTSSVDAVEQKVEVSGAGSADAPPSPTSIFRLGHGKRHHASTDLRTA</sequence>
<name>A0A1C7LU99_GRIFR</name>
<keyword evidence="3" id="KW-1185">Reference proteome</keyword>
<feature type="compositionally biased region" description="Basic and acidic residues" evidence="1">
    <location>
        <begin position="97"/>
        <end position="115"/>
    </location>
</feature>
<evidence type="ECO:0000313" key="2">
    <source>
        <dbReference type="EMBL" id="OBZ68395.1"/>
    </source>
</evidence>
<feature type="region of interest" description="Disordered" evidence="1">
    <location>
        <begin position="331"/>
        <end position="379"/>
    </location>
</feature>
<dbReference type="OMA" id="SHRWSWH"/>
<feature type="compositionally biased region" description="Low complexity" evidence="1">
    <location>
        <begin position="64"/>
        <end position="75"/>
    </location>
</feature>
<proteinExistence type="predicted"/>
<protein>
    <submittedName>
        <fullName evidence="2">Uncharacterized protein</fullName>
    </submittedName>
</protein>
<dbReference type="OrthoDB" id="2804517at2759"/>
<gene>
    <name evidence="2" type="ORF">A0H81_11630</name>
</gene>